<gene>
    <name evidence="1" type="ORF">KHA97_10250</name>
</gene>
<name>A0A942TER9_9BACI</name>
<protein>
    <submittedName>
        <fullName evidence="1">Uncharacterized protein</fullName>
    </submittedName>
</protein>
<reference evidence="1 2" key="1">
    <citation type="submission" date="2021-05" db="EMBL/GenBank/DDBJ databases">
        <title>Novel Bacillus species.</title>
        <authorList>
            <person name="Liu G."/>
        </authorList>
    </citation>
    <scope>NUCLEOTIDE SEQUENCE [LARGE SCALE GENOMIC DNA]</scope>
    <source>
        <strain evidence="2">FJAT-49780</strain>
    </source>
</reference>
<dbReference type="AlphaFoldDB" id="A0A942TER9"/>
<evidence type="ECO:0000313" key="1">
    <source>
        <dbReference type="EMBL" id="MBS4195436.1"/>
    </source>
</evidence>
<evidence type="ECO:0000313" key="2">
    <source>
        <dbReference type="Proteomes" id="UP000681414"/>
    </source>
</evidence>
<dbReference type="EMBL" id="JAGYPG010000002">
    <property type="protein sequence ID" value="MBS4195436.1"/>
    <property type="molecule type" value="Genomic_DNA"/>
</dbReference>
<dbReference type="RefSeq" id="WP_213124653.1">
    <property type="nucleotide sequence ID" value="NZ_JAGYPG010000002.1"/>
</dbReference>
<organism evidence="1 2">
    <name type="scientific">Lederbergia citri</name>
    <dbReference type="NCBI Taxonomy" id="2833580"/>
    <lineage>
        <taxon>Bacteria</taxon>
        <taxon>Bacillati</taxon>
        <taxon>Bacillota</taxon>
        <taxon>Bacilli</taxon>
        <taxon>Bacillales</taxon>
        <taxon>Bacillaceae</taxon>
        <taxon>Lederbergia</taxon>
    </lineage>
</organism>
<keyword evidence="2" id="KW-1185">Reference proteome</keyword>
<accession>A0A942TER9</accession>
<comment type="caution">
    <text evidence="1">The sequence shown here is derived from an EMBL/GenBank/DDBJ whole genome shotgun (WGS) entry which is preliminary data.</text>
</comment>
<proteinExistence type="predicted"/>
<dbReference type="Proteomes" id="UP000681414">
    <property type="component" value="Unassembled WGS sequence"/>
</dbReference>
<sequence length="169" mass="19451">MPNTLPLTLSTEEQERFLDWWKTMEYGHQIVKRLTSLVSELRLNRESSHADGMILFYRAVSEISYGYAGVRGGVRRAFTKEYSKALQLNIVMCLSFVPKFSVDAKVLLERIADGITGPSALQLIQRIRETLMENDRIINELEKKAHSVFGKDSFINFQDKVMQDMTMPI</sequence>